<dbReference type="EMBL" id="OV121139">
    <property type="protein sequence ID" value="CAH0563089.1"/>
    <property type="molecule type" value="Genomic_DNA"/>
</dbReference>
<dbReference type="OrthoDB" id="6784437at2759"/>
<dbReference type="Proteomes" id="UP001154078">
    <property type="component" value="Chromosome 8"/>
</dbReference>
<accession>A0A9P0FPE5</accession>
<dbReference type="PROSITE" id="PS51029">
    <property type="entry name" value="MADF"/>
    <property type="match status" value="1"/>
</dbReference>
<gene>
    <name evidence="2" type="ORF">MELIAE_LOCUS12075</name>
</gene>
<evidence type="ECO:0000313" key="2">
    <source>
        <dbReference type="EMBL" id="CAH0563089.1"/>
    </source>
</evidence>
<name>A0A9P0FPE5_BRAAE</name>
<reference evidence="2" key="1">
    <citation type="submission" date="2021-12" db="EMBL/GenBank/DDBJ databases">
        <authorList>
            <person name="King R."/>
        </authorList>
    </citation>
    <scope>NUCLEOTIDE SEQUENCE</scope>
</reference>
<evidence type="ECO:0000313" key="3">
    <source>
        <dbReference type="Proteomes" id="UP001154078"/>
    </source>
</evidence>
<keyword evidence="3" id="KW-1185">Reference proteome</keyword>
<proteinExistence type="predicted"/>
<feature type="domain" description="MADF" evidence="1">
    <location>
        <begin position="10"/>
        <end position="106"/>
    </location>
</feature>
<dbReference type="AlphaFoldDB" id="A0A9P0FPE5"/>
<protein>
    <recommendedName>
        <fullName evidence="1">MADF domain-containing protein</fullName>
    </recommendedName>
</protein>
<organism evidence="2 3">
    <name type="scientific">Brassicogethes aeneus</name>
    <name type="common">Rape pollen beetle</name>
    <name type="synonym">Meligethes aeneus</name>
    <dbReference type="NCBI Taxonomy" id="1431903"/>
    <lineage>
        <taxon>Eukaryota</taxon>
        <taxon>Metazoa</taxon>
        <taxon>Ecdysozoa</taxon>
        <taxon>Arthropoda</taxon>
        <taxon>Hexapoda</taxon>
        <taxon>Insecta</taxon>
        <taxon>Pterygota</taxon>
        <taxon>Neoptera</taxon>
        <taxon>Endopterygota</taxon>
        <taxon>Coleoptera</taxon>
        <taxon>Polyphaga</taxon>
        <taxon>Cucujiformia</taxon>
        <taxon>Nitidulidae</taxon>
        <taxon>Meligethinae</taxon>
        <taxon>Brassicogethes</taxon>
    </lineage>
</organism>
<evidence type="ECO:0000259" key="1">
    <source>
        <dbReference type="PROSITE" id="PS51029"/>
    </source>
</evidence>
<sequence>MEWSNETVLKFLEWDENEPVIWNASLPNHKNRNDVYDAWNRNEVKMDKKYTITKLKKKKDSLMATFRACLNKVKQSLKSKAGTDEIEKPPWFAYEEMAKFLRHKNLRRTINTQDISTKKMATMIKRRLLLVEIDRPARDNNDSMFANTKY</sequence>
<dbReference type="InterPro" id="IPR006578">
    <property type="entry name" value="MADF-dom"/>
</dbReference>
<dbReference type="Pfam" id="PF10545">
    <property type="entry name" value="MADF_DNA_bdg"/>
    <property type="match status" value="1"/>
</dbReference>